<keyword evidence="5" id="KW-1185">Reference proteome</keyword>
<feature type="transmembrane region" description="Helical" evidence="3">
    <location>
        <begin position="58"/>
        <end position="81"/>
    </location>
</feature>
<proteinExistence type="predicted"/>
<keyword evidence="3" id="KW-0812">Transmembrane</keyword>
<dbReference type="Proteomes" id="UP001595987">
    <property type="component" value="Unassembled WGS sequence"/>
</dbReference>
<dbReference type="InterPro" id="IPR013783">
    <property type="entry name" value="Ig-like_fold"/>
</dbReference>
<feature type="compositionally biased region" description="Basic and acidic residues" evidence="2">
    <location>
        <begin position="26"/>
        <end position="39"/>
    </location>
</feature>
<evidence type="ECO:0000256" key="3">
    <source>
        <dbReference type="SAM" id="Phobius"/>
    </source>
</evidence>
<keyword evidence="3" id="KW-1133">Transmembrane helix</keyword>
<accession>A0ABV9JE26</accession>
<sequence>MSHYRHDKNFRGTSHLANRSQRRQRTLKENDTLKKDSSHTHTMRQQTNFRMWKSGKRWVYGATSLMLLAGGIEPAFTPLMLKTVVQAATATTTGLTGSGAAVKMPALTIGSGLSGYTTAGSLATLTGGAAWGQSGSGYTPAWSGSSVTLVSAAATPQAGYASLNAIINAASAFSISVSAASGPYASGYNPGAGYGFLLVPAGESFTGGQNLNTANAVGDGIAGLNNAIFAGRDQYVGTGDGSFQTSSTAVILATNGAGAVGTLNGGQNNAWSSSAATGTNPWIASVPYSSVANSSAYDSMALTWAPSAGTTTGTLTMTINGNTLTYTNLTLQSNMQLGLQAAHGSQYYLANTLSINSYSATMAQSPIAVNYINTSTSATVYKKSTDTITADIGARVGVVASGAPAASDAYDFAAPSFAGYTYSGATAPVIVGGGTSSISAYYTPNSQSATFNYSLAANTPGSAWGATSSASVTSGYTDGVIPAPSVTSAPAGYTTSYVYVNTSYSTLTSAESAYDSQYSAAAGTFAGAGANPTFTIVASANSQAVTTTTAWTASNTPGASSAAATGSLQASLPSAVQYSSATTGAILSNAAYWNAMGRTPANIPAGYTISTINYNGYTLSQAYNSAGSATSMYLMSGGSTLVSSSGSNLAVYAYSAMSSSAQPAMVSAFTVPASSTEMDFTYAANSAAQGEIYLKTQASSGAALTSGASSAGSNYGYYAPNSTYNASSAPTSAGFSNAANTWRMTTGEYYNSYAVFPTDASLAVKGYSYSVLLLTSGGANSSYVPTDASWSSAAAAGPSGALLSGTAGSYGALSGYNFSTMSSAASLATVAAGSNGLISTGKIANFAVVYTPITATVTTKNTLLATGSTWKRTDNISSVTDTNGSSTDSTYINGNINVTVTGPNGYSATTPNMNVPGTYTINYTYTDPVNMATTTKTATVTVVGAYGFSTSVGIDQSITGTESNQTLGQNSYASPNDVNVIADNTPFTSLAAGATVTNATVSNLQFADNNGNSATSKLQLSDITVTNAGKVLIASGKLNQSGTYSFLVTYTYTNSAGQTVLVSTTDTITVAPPFELPFAGSWLTPSVLALLAFGLLTSAFIIKRRKVEVNYEGKTKTKD</sequence>
<evidence type="ECO:0000313" key="4">
    <source>
        <dbReference type="EMBL" id="MFC4652980.1"/>
    </source>
</evidence>
<organism evidence="4 5">
    <name type="scientific">Lactococcus nasutitermitis</name>
    <dbReference type="NCBI Taxonomy" id="1652957"/>
    <lineage>
        <taxon>Bacteria</taxon>
        <taxon>Bacillati</taxon>
        <taxon>Bacillota</taxon>
        <taxon>Bacilli</taxon>
        <taxon>Lactobacillales</taxon>
        <taxon>Streptococcaceae</taxon>
        <taxon>Lactococcus</taxon>
    </lineage>
</organism>
<comment type="caution">
    <text evidence="4">The sequence shown here is derived from an EMBL/GenBank/DDBJ whole genome shotgun (WGS) entry which is preliminary data.</text>
</comment>
<feature type="region of interest" description="Disordered" evidence="2">
    <location>
        <begin position="1"/>
        <end position="46"/>
    </location>
</feature>
<dbReference type="NCBIfam" id="TIGR03715">
    <property type="entry name" value="KxYKxGKxW"/>
    <property type="match status" value="1"/>
</dbReference>
<reference evidence="5" key="1">
    <citation type="journal article" date="2019" name="Int. J. Syst. Evol. Microbiol.">
        <title>The Global Catalogue of Microorganisms (GCM) 10K type strain sequencing project: providing services to taxonomists for standard genome sequencing and annotation.</title>
        <authorList>
            <consortium name="The Broad Institute Genomics Platform"/>
            <consortium name="The Broad Institute Genome Sequencing Center for Infectious Disease"/>
            <person name="Wu L."/>
            <person name="Ma J."/>
        </authorList>
    </citation>
    <scope>NUCLEOTIDE SEQUENCE [LARGE SCALE GENOMIC DNA]</scope>
    <source>
        <strain evidence="5">CCUG 63287</strain>
    </source>
</reference>
<keyword evidence="1" id="KW-0732">Signal</keyword>
<dbReference type="RefSeq" id="WP_213536711.1">
    <property type="nucleotide sequence ID" value="NZ_BOVQ01000009.1"/>
</dbReference>
<dbReference type="InterPro" id="IPR022263">
    <property type="entry name" value="KxYKxGKxW"/>
</dbReference>
<evidence type="ECO:0000256" key="2">
    <source>
        <dbReference type="SAM" id="MobiDB-lite"/>
    </source>
</evidence>
<dbReference type="Gene3D" id="2.60.40.10">
    <property type="entry name" value="Immunoglobulins"/>
    <property type="match status" value="1"/>
</dbReference>
<name>A0ABV9JE26_9LACT</name>
<gene>
    <name evidence="4" type="ORF">ACFO26_08675</name>
</gene>
<dbReference type="EMBL" id="JBHSGD010000007">
    <property type="protein sequence ID" value="MFC4652980.1"/>
    <property type="molecule type" value="Genomic_DNA"/>
</dbReference>
<protein>
    <submittedName>
        <fullName evidence="4">KxYKxGKxW signal peptide domain-containing protein</fullName>
    </submittedName>
</protein>
<evidence type="ECO:0000313" key="5">
    <source>
        <dbReference type="Proteomes" id="UP001595987"/>
    </source>
</evidence>
<evidence type="ECO:0000256" key="1">
    <source>
        <dbReference type="ARBA" id="ARBA00022729"/>
    </source>
</evidence>
<feature type="transmembrane region" description="Helical" evidence="3">
    <location>
        <begin position="1082"/>
        <end position="1102"/>
    </location>
</feature>
<keyword evidence="3" id="KW-0472">Membrane</keyword>